<evidence type="ECO:0000313" key="3">
    <source>
        <dbReference type="Proteomes" id="UP000054270"/>
    </source>
</evidence>
<organism evidence="2 3">
    <name type="scientific">Hypholoma sublateritium (strain FD-334 SS-4)</name>
    <dbReference type="NCBI Taxonomy" id="945553"/>
    <lineage>
        <taxon>Eukaryota</taxon>
        <taxon>Fungi</taxon>
        <taxon>Dikarya</taxon>
        <taxon>Basidiomycota</taxon>
        <taxon>Agaricomycotina</taxon>
        <taxon>Agaricomycetes</taxon>
        <taxon>Agaricomycetidae</taxon>
        <taxon>Agaricales</taxon>
        <taxon>Agaricineae</taxon>
        <taxon>Strophariaceae</taxon>
        <taxon>Hypholoma</taxon>
    </lineage>
</organism>
<dbReference type="OMA" id="ANIWSKL"/>
<keyword evidence="3" id="KW-1185">Reference proteome</keyword>
<dbReference type="Proteomes" id="UP000054270">
    <property type="component" value="Unassembled WGS sequence"/>
</dbReference>
<dbReference type="PANTHER" id="PTHR43283:SF3">
    <property type="entry name" value="BETA-LACTAMASE FAMILY PROTEIN (AFU_ORTHOLOGUE AFUA_5G07500)"/>
    <property type="match status" value="1"/>
</dbReference>
<evidence type="ECO:0000313" key="2">
    <source>
        <dbReference type="EMBL" id="KJA25265.1"/>
    </source>
</evidence>
<dbReference type="InterPro" id="IPR050789">
    <property type="entry name" value="Diverse_Enzym_Activities"/>
</dbReference>
<proteinExistence type="predicted"/>
<dbReference type="STRING" id="945553.A0A0D2Q160"/>
<name>A0A0D2Q160_HYPSF</name>
<dbReference type="Pfam" id="PF00144">
    <property type="entry name" value="Beta-lactamase"/>
    <property type="match status" value="1"/>
</dbReference>
<dbReference type="PANTHER" id="PTHR43283">
    <property type="entry name" value="BETA-LACTAMASE-RELATED"/>
    <property type="match status" value="1"/>
</dbReference>
<feature type="domain" description="Beta-lactamase-related" evidence="1">
    <location>
        <begin position="8"/>
        <end position="320"/>
    </location>
</feature>
<dbReference type="OrthoDB" id="428260at2759"/>
<dbReference type="EMBL" id="KN817532">
    <property type="protein sequence ID" value="KJA25265.1"/>
    <property type="molecule type" value="Genomic_DNA"/>
</dbReference>
<reference evidence="3" key="1">
    <citation type="submission" date="2014-04" db="EMBL/GenBank/DDBJ databases">
        <title>Evolutionary Origins and Diversification of the Mycorrhizal Mutualists.</title>
        <authorList>
            <consortium name="DOE Joint Genome Institute"/>
            <consortium name="Mycorrhizal Genomics Consortium"/>
            <person name="Kohler A."/>
            <person name="Kuo A."/>
            <person name="Nagy L.G."/>
            <person name="Floudas D."/>
            <person name="Copeland A."/>
            <person name="Barry K.W."/>
            <person name="Cichocki N."/>
            <person name="Veneault-Fourrey C."/>
            <person name="LaButti K."/>
            <person name="Lindquist E.A."/>
            <person name="Lipzen A."/>
            <person name="Lundell T."/>
            <person name="Morin E."/>
            <person name="Murat C."/>
            <person name="Riley R."/>
            <person name="Ohm R."/>
            <person name="Sun H."/>
            <person name="Tunlid A."/>
            <person name="Henrissat B."/>
            <person name="Grigoriev I.V."/>
            <person name="Hibbett D.S."/>
            <person name="Martin F."/>
        </authorList>
    </citation>
    <scope>NUCLEOTIDE SEQUENCE [LARGE SCALE GENOMIC DNA]</scope>
    <source>
        <strain evidence="3">FD-334 SS-4</strain>
    </source>
</reference>
<dbReference type="InterPro" id="IPR012338">
    <property type="entry name" value="Beta-lactam/transpept-like"/>
</dbReference>
<gene>
    <name evidence="2" type="ORF">HYPSUDRAFT_135104</name>
</gene>
<accession>A0A0D2Q160</accession>
<protein>
    <recommendedName>
        <fullName evidence="1">Beta-lactamase-related domain-containing protein</fullName>
    </recommendedName>
</protein>
<dbReference type="AlphaFoldDB" id="A0A0D2Q160"/>
<evidence type="ECO:0000259" key="1">
    <source>
        <dbReference type="Pfam" id="PF00144"/>
    </source>
</evidence>
<sequence>MDDISLKLAALKLVEQGKISFDTPLADYLPELRQLVIVEPDSETTVARPAETPLTLTHLLNFSSGLFYSGLRRKSPNALAFGYTDKEVHTLEDPISGFLQIIIVNLPGVPLKFEPGTDFVYGWSSDILGFIVEKVSQKSLEDFCKEHIFGPLGMSSSFYLRPDLKKDLVNLTYTSAGDGKLYPWADQMEIMEQSPDKLHLHLGGVGMYSSTRDYLKLLRHMLQIHAGHDTTVAPIWKLETIRQIFVPALTEKGSKSISDMVAQPGTQWGTAMAIATVDKPKGKKKGSAFWGGYAGTYHFIDPTTGIVVMFGMQLTPPRGPDLLDLYPKLEELIYAAVEVTDNA</sequence>
<dbReference type="Gene3D" id="3.40.710.10">
    <property type="entry name" value="DD-peptidase/beta-lactamase superfamily"/>
    <property type="match status" value="1"/>
</dbReference>
<dbReference type="SUPFAM" id="SSF56601">
    <property type="entry name" value="beta-lactamase/transpeptidase-like"/>
    <property type="match status" value="1"/>
</dbReference>
<dbReference type="InterPro" id="IPR001466">
    <property type="entry name" value="Beta-lactam-related"/>
</dbReference>